<dbReference type="AlphaFoldDB" id="A0A6P8ZJV7"/>
<feature type="domain" description="C2H2-type" evidence="13">
    <location>
        <begin position="906"/>
        <end position="933"/>
    </location>
</feature>
<dbReference type="Gene3D" id="3.30.160.60">
    <property type="entry name" value="Classic Zinc Finger"/>
    <property type="match status" value="11"/>
</dbReference>
<accession>A0A6P8ZJV7</accession>
<evidence type="ECO:0000256" key="2">
    <source>
        <dbReference type="ARBA" id="ARBA00006991"/>
    </source>
</evidence>
<keyword evidence="9" id="KW-0804">Transcription</keyword>
<dbReference type="InterPro" id="IPR036236">
    <property type="entry name" value="Znf_C2H2_sf"/>
</dbReference>
<protein>
    <submittedName>
        <fullName evidence="15">Zinc finger protein 14-like</fullName>
    </submittedName>
</protein>
<evidence type="ECO:0000256" key="12">
    <source>
        <dbReference type="SAM" id="MobiDB-lite"/>
    </source>
</evidence>
<evidence type="ECO:0000256" key="3">
    <source>
        <dbReference type="ARBA" id="ARBA00022723"/>
    </source>
</evidence>
<evidence type="ECO:0000256" key="7">
    <source>
        <dbReference type="ARBA" id="ARBA00023015"/>
    </source>
</evidence>
<feature type="region of interest" description="Disordered" evidence="12">
    <location>
        <begin position="1"/>
        <end position="40"/>
    </location>
</feature>
<evidence type="ECO:0000256" key="8">
    <source>
        <dbReference type="ARBA" id="ARBA00023125"/>
    </source>
</evidence>
<dbReference type="Pfam" id="PF13894">
    <property type="entry name" value="zf-C2H2_4"/>
    <property type="match status" value="1"/>
</dbReference>
<feature type="domain" description="C2H2-type" evidence="13">
    <location>
        <begin position="466"/>
        <end position="488"/>
    </location>
</feature>
<keyword evidence="14" id="KW-1185">Reference proteome</keyword>
<feature type="compositionally biased region" description="Acidic residues" evidence="12">
    <location>
        <begin position="393"/>
        <end position="406"/>
    </location>
</feature>
<dbReference type="InParanoid" id="A0A6P8ZJV7"/>
<dbReference type="SUPFAM" id="SSF57667">
    <property type="entry name" value="beta-beta-alpha zinc fingers"/>
    <property type="match status" value="9"/>
</dbReference>
<feature type="compositionally biased region" description="Polar residues" evidence="12">
    <location>
        <begin position="376"/>
        <end position="385"/>
    </location>
</feature>
<feature type="compositionally biased region" description="Low complexity" evidence="12">
    <location>
        <begin position="10"/>
        <end position="19"/>
    </location>
</feature>
<keyword evidence="7" id="KW-0805">Transcription regulation</keyword>
<organism evidence="15">
    <name type="scientific">Thrips palmi</name>
    <name type="common">Melon thrips</name>
    <dbReference type="NCBI Taxonomy" id="161013"/>
    <lineage>
        <taxon>Eukaryota</taxon>
        <taxon>Metazoa</taxon>
        <taxon>Ecdysozoa</taxon>
        <taxon>Arthropoda</taxon>
        <taxon>Hexapoda</taxon>
        <taxon>Insecta</taxon>
        <taxon>Pterygota</taxon>
        <taxon>Neoptera</taxon>
        <taxon>Paraneoptera</taxon>
        <taxon>Thysanoptera</taxon>
        <taxon>Terebrantia</taxon>
        <taxon>Thripoidea</taxon>
        <taxon>Thripidae</taxon>
        <taxon>Thrips</taxon>
    </lineage>
</organism>
<comment type="subcellular location">
    <subcellularLocation>
        <location evidence="1">Nucleus</location>
    </subcellularLocation>
</comment>
<dbReference type="SMART" id="SM00355">
    <property type="entry name" value="ZnF_C2H2"/>
    <property type="match status" value="22"/>
</dbReference>
<feature type="compositionally biased region" description="Acidic residues" evidence="12">
    <location>
        <begin position="339"/>
        <end position="374"/>
    </location>
</feature>
<evidence type="ECO:0000256" key="10">
    <source>
        <dbReference type="ARBA" id="ARBA00023242"/>
    </source>
</evidence>
<name>A0A6P8ZJV7_THRPL</name>
<dbReference type="Proteomes" id="UP000515158">
    <property type="component" value="Unplaced"/>
</dbReference>
<feature type="region of interest" description="Disordered" evidence="12">
    <location>
        <begin position="339"/>
        <end position="409"/>
    </location>
</feature>
<reference evidence="15" key="1">
    <citation type="submission" date="2025-08" db="UniProtKB">
        <authorList>
            <consortium name="RefSeq"/>
        </authorList>
    </citation>
    <scope>IDENTIFICATION</scope>
    <source>
        <tissue evidence="15">Total insect</tissue>
    </source>
</reference>
<feature type="compositionally biased region" description="Acidic residues" evidence="12">
    <location>
        <begin position="965"/>
        <end position="976"/>
    </location>
</feature>
<keyword evidence="8" id="KW-0238">DNA-binding</keyword>
<proteinExistence type="inferred from homology"/>
<feature type="domain" description="C2H2-type" evidence="13">
    <location>
        <begin position="438"/>
        <end position="465"/>
    </location>
</feature>
<dbReference type="KEGG" id="tpal:117642194"/>
<evidence type="ECO:0000256" key="4">
    <source>
        <dbReference type="ARBA" id="ARBA00022737"/>
    </source>
</evidence>
<feature type="domain" description="C2H2-type" evidence="13">
    <location>
        <begin position="144"/>
        <end position="166"/>
    </location>
</feature>
<evidence type="ECO:0000313" key="15">
    <source>
        <dbReference type="RefSeq" id="XP_034236024.1"/>
    </source>
</evidence>
<dbReference type="OrthoDB" id="6077919at2759"/>
<feature type="domain" description="C2H2-type" evidence="13">
    <location>
        <begin position="864"/>
        <end position="896"/>
    </location>
</feature>
<keyword evidence="6" id="KW-0862">Zinc</keyword>
<dbReference type="GO" id="GO:0000978">
    <property type="term" value="F:RNA polymerase II cis-regulatory region sequence-specific DNA binding"/>
    <property type="evidence" value="ECO:0007669"/>
    <property type="project" value="TreeGrafter"/>
</dbReference>
<feature type="domain" description="C2H2-type" evidence="13">
    <location>
        <begin position="309"/>
        <end position="337"/>
    </location>
</feature>
<dbReference type="PROSITE" id="PS50157">
    <property type="entry name" value="ZINC_FINGER_C2H2_2"/>
    <property type="match status" value="15"/>
</dbReference>
<keyword evidence="4" id="KW-0677">Repeat</keyword>
<feature type="domain" description="C2H2-type" evidence="13">
    <location>
        <begin position="43"/>
        <end position="65"/>
    </location>
</feature>
<feature type="domain" description="C2H2-type" evidence="13">
    <location>
        <begin position="178"/>
        <end position="201"/>
    </location>
</feature>
<dbReference type="PANTHER" id="PTHR24393">
    <property type="entry name" value="ZINC FINGER PROTEIN"/>
    <property type="match status" value="1"/>
</dbReference>
<gene>
    <name evidence="15" type="primary">LOC117642194</name>
</gene>
<dbReference type="PROSITE" id="PS00028">
    <property type="entry name" value="ZINC_FINGER_C2H2_1"/>
    <property type="match status" value="15"/>
</dbReference>
<evidence type="ECO:0000256" key="6">
    <source>
        <dbReference type="ARBA" id="ARBA00022833"/>
    </source>
</evidence>
<feature type="region of interest" description="Disordered" evidence="12">
    <location>
        <begin position="825"/>
        <end position="856"/>
    </location>
</feature>
<dbReference type="GO" id="GO:0008270">
    <property type="term" value="F:zinc ion binding"/>
    <property type="evidence" value="ECO:0007669"/>
    <property type="project" value="UniProtKB-KW"/>
</dbReference>
<keyword evidence="3" id="KW-0479">Metal-binding</keyword>
<evidence type="ECO:0000256" key="9">
    <source>
        <dbReference type="ARBA" id="ARBA00023163"/>
    </source>
</evidence>
<feature type="domain" description="C2H2-type" evidence="13">
    <location>
        <begin position="774"/>
        <end position="801"/>
    </location>
</feature>
<dbReference type="GO" id="GO:0005634">
    <property type="term" value="C:nucleus"/>
    <property type="evidence" value="ECO:0007669"/>
    <property type="project" value="UniProtKB-SubCell"/>
</dbReference>
<evidence type="ECO:0000256" key="11">
    <source>
        <dbReference type="PROSITE-ProRule" id="PRU00042"/>
    </source>
</evidence>
<feature type="domain" description="C2H2-type" evidence="13">
    <location>
        <begin position="233"/>
        <end position="261"/>
    </location>
</feature>
<feature type="domain" description="C2H2-type" evidence="13">
    <location>
        <begin position="692"/>
        <end position="719"/>
    </location>
</feature>
<feature type="domain" description="C2H2-type" evidence="13">
    <location>
        <begin position="605"/>
        <end position="632"/>
    </location>
</feature>
<dbReference type="PANTHER" id="PTHR24393:SF151">
    <property type="entry name" value="C2H2-TYPE DOMAIN-CONTAINING PROTEIN"/>
    <property type="match status" value="1"/>
</dbReference>
<dbReference type="RefSeq" id="XP_034236024.1">
    <property type="nucleotide sequence ID" value="XM_034380133.1"/>
</dbReference>
<sequence length="990" mass="114287">MNNEDHFSEESNGSSPSNSDEVTIKENSEEDKPSESKESKSKFNCDVCHKVYRHKSDMLRHRRSHIESVVKCSQCPASFPTEMSLKKHVAAKHAAAGNSGNPGNHDFGEHFLAQLVLPGTTAEVIDAASFVKGEKRFVDQSKGYPCSQCGLRFKDRRSLDNHSKQHIEVANAEKAKGYHCNQCVEHFRDKRALERHVKKKHGKPHVCIQCRARFATDELLKEHECKLEESKQFACVKCNATYSSPRNLKRHMQNHHSSAKHLSCPVCQKEFGGDKDLKAHMKKHEETTCNQCTAVFDTEEELQSHVCTMQCHFCMELFASKTALEDHMLNLHAAELEEERSDDYRLDDDDDDDDDGEEDGDDNDDEDDDFEGEATFETNMSTGGENENLIRTEEDEEANDEEDDDEMVRTPDDIGFEEDFDLENGMSEFANSPQDDTPLCIACGTSFHTIKDLKIHMMEHARKRSFVCLKCNKNFTTMTNLRRHLQHHEKNTCKMCGLFFLHAKSFEIHDCGYTPYCNICHRPFNSKREYRLHMLTHGIIEEEDKNECYKCADCGKTFAKFMNFRAHRANHTGEKPFVCRDCGEGFLSATALRIHRRTHTGKTYFSCQQCDATFVYEFKLKQHLLTHKTDEEMPFHCPYCQQGFVAKSGLLRHEVVCQAQSQSSEANKEESAEAMRKQRMYNRSKVGKNPNKKCHECGESFLRYDQFLLHMRTHNDKAELPLKCSYCPKGFVHEYNRRQHERFCANRSAEERKERLQKERDYNLYKTFKGQKVFKCNECKQMFRYRHKFVLHQETHKSDGEKKYHCLLCGGGFVSRSGLKRHGMHCEKRSQHERGQRQEKKKQKASMLKRAIGRSKSKGEEKSLWCADCGEGFASKQDLSNHRLSCIRAVISGKKKVVPKTVLKDFKCPICTRVFHFAHILKLHMDAHNGIFPYQCKMCSRGFTLKSSYLLHKCLKDGALADQDQDGEGASVEEMEAMQHIKEEPMDEEA</sequence>
<dbReference type="Pfam" id="PF00096">
    <property type="entry name" value="zf-C2H2"/>
    <property type="match status" value="6"/>
</dbReference>
<feature type="domain" description="C2H2-type" evidence="13">
    <location>
        <begin position="549"/>
        <end position="576"/>
    </location>
</feature>
<feature type="compositionally biased region" description="Basic and acidic residues" evidence="12">
    <location>
        <begin position="825"/>
        <end position="838"/>
    </location>
</feature>
<evidence type="ECO:0000256" key="1">
    <source>
        <dbReference type="ARBA" id="ARBA00004123"/>
    </source>
</evidence>
<feature type="compositionally biased region" description="Basic and acidic residues" evidence="12">
    <location>
        <begin position="22"/>
        <end position="40"/>
    </location>
</feature>
<keyword evidence="10" id="KW-0539">Nucleus</keyword>
<dbReference type="FunFam" id="3.30.160.60:FF:001370">
    <property type="entry name" value="Zinc finger protein"/>
    <property type="match status" value="1"/>
</dbReference>
<comment type="similarity">
    <text evidence="2">Belongs to the krueppel C2H2-type zinc-finger protein family.</text>
</comment>
<feature type="domain" description="C2H2-type" evidence="13">
    <location>
        <begin position="262"/>
        <end position="284"/>
    </location>
</feature>
<feature type="domain" description="C2H2-type" evidence="13">
    <location>
        <begin position="577"/>
        <end position="604"/>
    </location>
</feature>
<keyword evidence="5 11" id="KW-0863">Zinc-finger</keyword>
<feature type="region of interest" description="Disordered" evidence="12">
    <location>
        <begin position="965"/>
        <end position="990"/>
    </location>
</feature>
<evidence type="ECO:0000256" key="5">
    <source>
        <dbReference type="ARBA" id="ARBA00022771"/>
    </source>
</evidence>
<evidence type="ECO:0000313" key="14">
    <source>
        <dbReference type="Proteomes" id="UP000515158"/>
    </source>
</evidence>
<evidence type="ECO:0000259" key="13">
    <source>
        <dbReference type="PROSITE" id="PS50157"/>
    </source>
</evidence>
<dbReference type="GeneID" id="117642194"/>
<dbReference type="GO" id="GO:0001228">
    <property type="term" value="F:DNA-binding transcription activator activity, RNA polymerase II-specific"/>
    <property type="evidence" value="ECO:0007669"/>
    <property type="project" value="TreeGrafter"/>
</dbReference>
<dbReference type="InterPro" id="IPR013087">
    <property type="entry name" value="Znf_C2H2_type"/>
</dbReference>